<name>A0A1H0AEY3_9BACT</name>
<evidence type="ECO:0000256" key="9">
    <source>
        <dbReference type="SAM" id="Phobius"/>
    </source>
</evidence>
<evidence type="ECO:0000256" key="2">
    <source>
        <dbReference type="ARBA" id="ARBA00022617"/>
    </source>
</evidence>
<dbReference type="RefSeq" id="WP_092062541.1">
    <property type="nucleotide sequence ID" value="NZ_FNIN01000001.1"/>
</dbReference>
<dbReference type="InterPro" id="IPR034804">
    <property type="entry name" value="SQR/QFR_C/D"/>
</dbReference>
<evidence type="ECO:0000313" key="10">
    <source>
        <dbReference type="EMBL" id="SDN31995.1"/>
    </source>
</evidence>
<feature type="transmembrane region" description="Helical" evidence="9">
    <location>
        <begin position="107"/>
        <end position="130"/>
    </location>
</feature>
<evidence type="ECO:0000256" key="7">
    <source>
        <dbReference type="ARBA" id="ARBA00023136"/>
    </source>
</evidence>
<dbReference type="SUPFAM" id="SSF81343">
    <property type="entry name" value="Fumarate reductase respiratory complex transmembrane subunits"/>
    <property type="match status" value="1"/>
</dbReference>
<feature type="transmembrane region" description="Helical" evidence="9">
    <location>
        <begin position="62"/>
        <end position="82"/>
    </location>
</feature>
<dbReference type="OrthoDB" id="5345350at2"/>
<dbReference type="InterPro" id="IPR000701">
    <property type="entry name" value="SuccDH_FuR_B_TM-su"/>
</dbReference>
<comment type="subcellular location">
    <subcellularLocation>
        <location evidence="1">Membrane</location>
    </subcellularLocation>
</comment>
<keyword evidence="3 9" id="KW-0812">Transmembrane</keyword>
<keyword evidence="5 9" id="KW-1133">Transmembrane helix</keyword>
<dbReference type="Proteomes" id="UP000199602">
    <property type="component" value="Unassembled WGS sequence"/>
</dbReference>
<proteinExistence type="predicted"/>
<dbReference type="EMBL" id="FNIN01000001">
    <property type="protein sequence ID" value="SDN31995.1"/>
    <property type="molecule type" value="Genomic_DNA"/>
</dbReference>
<gene>
    <name evidence="10" type="ORF">SAMN04488516_101386</name>
</gene>
<dbReference type="PIRSF" id="PIRSF000177">
    <property type="entry name" value="Fumar_rd_cyt_b"/>
    <property type="match status" value="1"/>
</dbReference>
<feature type="binding site" description="axial binding residue" evidence="8">
    <location>
        <position position="77"/>
    </location>
    <ligand>
        <name>heme b</name>
        <dbReference type="ChEBI" id="CHEBI:60344"/>
        <label>bD</label>
    </ligand>
    <ligandPart>
        <name>Fe</name>
        <dbReference type="ChEBI" id="CHEBI:18248"/>
    </ligandPart>
</feature>
<feature type="transmembrane region" description="Helical" evidence="9">
    <location>
        <begin position="150"/>
        <end position="171"/>
    </location>
</feature>
<dbReference type="GO" id="GO:0006099">
    <property type="term" value="P:tricarboxylic acid cycle"/>
    <property type="evidence" value="ECO:0007669"/>
    <property type="project" value="InterPro"/>
</dbReference>
<keyword evidence="7 9" id="KW-0472">Membrane</keyword>
<keyword evidence="4 8" id="KW-0479">Metal-binding</keyword>
<evidence type="ECO:0000256" key="4">
    <source>
        <dbReference type="ARBA" id="ARBA00022723"/>
    </source>
</evidence>
<protein>
    <submittedName>
        <fullName evidence="10">Succinate dehydrogenase subunit C</fullName>
    </submittedName>
</protein>
<dbReference type="Gene3D" id="1.20.1300.10">
    <property type="entry name" value="Fumarate reductase/succinate dehydrogenase, transmembrane subunit"/>
    <property type="match status" value="1"/>
</dbReference>
<feature type="transmembrane region" description="Helical" evidence="9">
    <location>
        <begin position="27"/>
        <end position="50"/>
    </location>
</feature>
<dbReference type="GO" id="GO:0046872">
    <property type="term" value="F:metal ion binding"/>
    <property type="evidence" value="ECO:0007669"/>
    <property type="project" value="UniProtKB-KW"/>
</dbReference>
<evidence type="ECO:0000256" key="5">
    <source>
        <dbReference type="ARBA" id="ARBA00022989"/>
    </source>
</evidence>
<dbReference type="Pfam" id="PF01127">
    <property type="entry name" value="Sdh_cyt"/>
    <property type="match status" value="1"/>
</dbReference>
<dbReference type="InterPro" id="IPR004224">
    <property type="entry name" value="Fum_red_B_TM"/>
</dbReference>
<accession>A0A1H0AEY3</accession>
<keyword evidence="2 8" id="KW-0349">Heme</keyword>
<evidence type="ECO:0000313" key="11">
    <source>
        <dbReference type="Proteomes" id="UP000199602"/>
    </source>
</evidence>
<feature type="binding site" description="axial binding residue" evidence="8">
    <location>
        <position position="36"/>
    </location>
    <ligand>
        <name>heme b</name>
        <dbReference type="ChEBI" id="CHEBI:60344"/>
        <label>bD</label>
    </ligand>
    <ligandPart>
        <name>Fe</name>
        <dbReference type="ChEBI" id="CHEBI:18248"/>
    </ligandPart>
</feature>
<feature type="binding site" description="axial binding residue" evidence="8">
    <location>
        <position position="165"/>
    </location>
    <ligand>
        <name>heme b</name>
        <dbReference type="ChEBI" id="CHEBI:60344"/>
        <label>bD</label>
    </ligand>
    <ligandPart>
        <name>Fe</name>
        <dbReference type="ChEBI" id="CHEBI:18248"/>
    </ligandPart>
</feature>
<evidence type="ECO:0000256" key="1">
    <source>
        <dbReference type="ARBA" id="ARBA00004370"/>
    </source>
</evidence>
<dbReference type="STRING" id="206665.SAMN04488516_101386"/>
<evidence type="ECO:0000256" key="6">
    <source>
        <dbReference type="ARBA" id="ARBA00023004"/>
    </source>
</evidence>
<reference evidence="10 11" key="1">
    <citation type="submission" date="2016-10" db="EMBL/GenBank/DDBJ databases">
        <authorList>
            <person name="de Groot N.N."/>
        </authorList>
    </citation>
    <scope>NUCLEOTIDE SEQUENCE [LARGE SCALE GENOMIC DNA]</scope>
    <source>
        <strain evidence="10 11">DSM 15269</strain>
    </source>
</reference>
<organism evidence="10 11">
    <name type="scientific">Desulfonauticus submarinus</name>
    <dbReference type="NCBI Taxonomy" id="206665"/>
    <lineage>
        <taxon>Bacteria</taxon>
        <taxon>Pseudomonadati</taxon>
        <taxon>Thermodesulfobacteriota</taxon>
        <taxon>Desulfovibrionia</taxon>
        <taxon>Desulfovibrionales</taxon>
        <taxon>Desulfonauticaceae</taxon>
        <taxon>Desulfonauticus</taxon>
    </lineage>
</organism>
<keyword evidence="6 8" id="KW-0408">Iron</keyword>
<feature type="transmembrane region" description="Helical" evidence="9">
    <location>
        <begin position="191"/>
        <end position="212"/>
    </location>
</feature>
<evidence type="ECO:0000256" key="8">
    <source>
        <dbReference type="PIRSR" id="PIRSR000177-1"/>
    </source>
</evidence>
<keyword evidence="11" id="KW-1185">Reference proteome</keyword>
<sequence length="213" mass="24002">MKASNVVSLNVSKAPAYMDWSQAISGVILSLFMLCHTLFIFSVVFGAKVFNKVALFFEDTGLAQTGGVILALIFLVHFILAARKIPFSFKEQQTVWKHAKMLKHQDTWLWLVQVFTGMSILLLGSIHLWVILNDLPITALKSKLLIQSGLWLYFNILFLLCIALHLGIGLYRVGAKWGFVTRANRSKIKKIVFGLIGALIVLDVISLIRFYFV</sequence>
<dbReference type="AlphaFoldDB" id="A0A1H0AEY3"/>
<evidence type="ECO:0000256" key="3">
    <source>
        <dbReference type="ARBA" id="ARBA00022692"/>
    </source>
</evidence>
<dbReference type="GO" id="GO:0016020">
    <property type="term" value="C:membrane"/>
    <property type="evidence" value="ECO:0007669"/>
    <property type="project" value="UniProtKB-SubCell"/>
</dbReference>
<feature type="binding site" description="axial binding residue" evidence="8">
    <location>
        <position position="127"/>
    </location>
    <ligand>
        <name>heme b</name>
        <dbReference type="ChEBI" id="CHEBI:60344"/>
        <label>bD</label>
    </ligand>
    <ligandPart>
        <name>Fe</name>
        <dbReference type="ChEBI" id="CHEBI:18248"/>
    </ligandPart>
</feature>